<dbReference type="EMBL" id="QZDT01000019">
    <property type="protein sequence ID" value="NBJ93461.1"/>
    <property type="molecule type" value="Genomic_DNA"/>
</dbReference>
<proteinExistence type="predicted"/>
<organism evidence="1 2">
    <name type="scientific">Parablautia muri</name>
    <dbReference type="NCBI Taxonomy" id="2320879"/>
    <lineage>
        <taxon>Bacteria</taxon>
        <taxon>Bacillati</taxon>
        <taxon>Bacillota</taxon>
        <taxon>Clostridia</taxon>
        <taxon>Lachnospirales</taxon>
        <taxon>Lachnospiraceae</taxon>
        <taxon>Parablautia</taxon>
    </lineage>
</organism>
<protein>
    <submittedName>
        <fullName evidence="1">Transposase</fullName>
    </submittedName>
</protein>
<evidence type="ECO:0000313" key="1">
    <source>
        <dbReference type="EMBL" id="NBJ93461.1"/>
    </source>
</evidence>
<dbReference type="AlphaFoldDB" id="A0A9X5GSX4"/>
<evidence type="ECO:0000313" key="2">
    <source>
        <dbReference type="Proteomes" id="UP001154420"/>
    </source>
</evidence>
<keyword evidence="2" id="KW-1185">Reference proteome</keyword>
<name>A0A9X5GSX4_9FIRM</name>
<dbReference type="Proteomes" id="UP001154420">
    <property type="component" value="Unassembled WGS sequence"/>
</dbReference>
<comment type="caution">
    <text evidence="1">The sequence shown here is derived from an EMBL/GenBank/DDBJ whole genome shotgun (WGS) entry which is preliminary data.</text>
</comment>
<sequence length="67" mass="7572">MNYMDPDTGERVTAYLFAATMPYSQMIYVEAVTSMNEKAWLSCHVDMFQFFGGTPVKIGTMSRKSTS</sequence>
<reference evidence="1" key="1">
    <citation type="submission" date="2018-09" db="EMBL/GenBank/DDBJ databases">
        <title>Murine metabolic-syndrome-specific gut microbial biobank.</title>
        <authorList>
            <person name="Liu C."/>
        </authorList>
    </citation>
    <scope>NUCLEOTIDE SEQUENCE</scope>
    <source>
        <strain evidence="1">D42-62</strain>
    </source>
</reference>
<accession>A0A9X5GSX4</accession>
<gene>
    <name evidence="1" type="ORF">D5281_12875</name>
</gene>